<dbReference type="Proteomes" id="UP000318431">
    <property type="component" value="Unassembled WGS sequence"/>
</dbReference>
<keyword evidence="1" id="KW-0677">Repeat</keyword>
<sequence>MQDPQSQRPPADAAAGQARPALDDDTLAFARRVFQAARAGNAAELGPLLDQGFPANLRNEKGDSLLMLASYHGQEDATRVLLEHGADPELQNDAGQSPLMGAAFKGNLAIAKLLLEHGAQPDGPGPDGKTPLRFAVMFNRVEIAQLLLDRGANPAALDSSGSPMIEVARTMGAMDAVALLAGLK</sequence>
<comment type="caution">
    <text evidence="5">The sequence shown here is derived from an EMBL/GenBank/DDBJ whole genome shotgun (WGS) entry which is preliminary data.</text>
</comment>
<evidence type="ECO:0000256" key="2">
    <source>
        <dbReference type="ARBA" id="ARBA00023043"/>
    </source>
</evidence>
<proteinExistence type="predicted"/>
<dbReference type="Pfam" id="PF12796">
    <property type="entry name" value="Ank_2"/>
    <property type="match status" value="1"/>
</dbReference>
<dbReference type="InterPro" id="IPR002110">
    <property type="entry name" value="Ankyrin_rpt"/>
</dbReference>
<keyword evidence="2 3" id="KW-0040">ANK repeat</keyword>
<dbReference type="PROSITE" id="PS50297">
    <property type="entry name" value="ANK_REP_REGION"/>
    <property type="match status" value="3"/>
</dbReference>
<keyword evidence="6" id="KW-1185">Reference proteome</keyword>
<dbReference type="Pfam" id="PF00023">
    <property type="entry name" value="Ank"/>
    <property type="match status" value="1"/>
</dbReference>
<name>A0A562QUA7_9BURK</name>
<evidence type="ECO:0000256" key="3">
    <source>
        <dbReference type="PROSITE-ProRule" id="PRU00023"/>
    </source>
</evidence>
<feature type="repeat" description="ANK" evidence="3">
    <location>
        <begin position="61"/>
        <end position="93"/>
    </location>
</feature>
<reference evidence="5 6" key="1">
    <citation type="journal article" date="2015" name="Stand. Genomic Sci.">
        <title>Genomic Encyclopedia of Bacterial and Archaeal Type Strains, Phase III: the genomes of soil and plant-associated and newly described type strains.</title>
        <authorList>
            <person name="Whitman W.B."/>
            <person name="Woyke T."/>
            <person name="Klenk H.P."/>
            <person name="Zhou Y."/>
            <person name="Lilburn T.G."/>
            <person name="Beck B.J."/>
            <person name="De Vos P."/>
            <person name="Vandamme P."/>
            <person name="Eisen J.A."/>
            <person name="Garrity G."/>
            <person name="Hugenholtz P."/>
            <person name="Kyrpides N.C."/>
        </authorList>
    </citation>
    <scope>NUCLEOTIDE SEQUENCE [LARGE SCALE GENOMIC DNA]</scope>
    <source>
        <strain evidence="5 6">CGMCC 1.10822</strain>
    </source>
</reference>
<protein>
    <submittedName>
        <fullName evidence="5">Uncharacterized protein</fullName>
    </submittedName>
</protein>
<feature type="region of interest" description="Disordered" evidence="4">
    <location>
        <begin position="1"/>
        <end position="22"/>
    </location>
</feature>
<dbReference type="GO" id="GO:0005737">
    <property type="term" value="C:cytoplasm"/>
    <property type="evidence" value="ECO:0007669"/>
    <property type="project" value="TreeGrafter"/>
</dbReference>
<dbReference type="InterPro" id="IPR036770">
    <property type="entry name" value="Ankyrin_rpt-contain_sf"/>
</dbReference>
<evidence type="ECO:0000256" key="4">
    <source>
        <dbReference type="SAM" id="MobiDB-lite"/>
    </source>
</evidence>
<feature type="compositionally biased region" description="Low complexity" evidence="4">
    <location>
        <begin position="9"/>
        <end position="20"/>
    </location>
</feature>
<organism evidence="5 6">
    <name type="scientific">Pseudoduganella lurida</name>
    <dbReference type="NCBI Taxonomy" id="1036180"/>
    <lineage>
        <taxon>Bacteria</taxon>
        <taxon>Pseudomonadati</taxon>
        <taxon>Pseudomonadota</taxon>
        <taxon>Betaproteobacteria</taxon>
        <taxon>Burkholderiales</taxon>
        <taxon>Oxalobacteraceae</taxon>
        <taxon>Telluria group</taxon>
        <taxon>Pseudoduganella</taxon>
    </lineage>
</organism>
<dbReference type="SUPFAM" id="SSF48403">
    <property type="entry name" value="Ankyrin repeat"/>
    <property type="match status" value="1"/>
</dbReference>
<evidence type="ECO:0000313" key="6">
    <source>
        <dbReference type="Proteomes" id="UP000318431"/>
    </source>
</evidence>
<dbReference type="RefSeq" id="WP_145653419.1">
    <property type="nucleotide sequence ID" value="NZ_VLLB01000017.1"/>
</dbReference>
<dbReference type="EMBL" id="VLLB01000017">
    <property type="protein sequence ID" value="TWI60418.1"/>
    <property type="molecule type" value="Genomic_DNA"/>
</dbReference>
<dbReference type="PANTHER" id="PTHR24198:SF165">
    <property type="entry name" value="ANKYRIN REPEAT-CONTAINING PROTEIN-RELATED"/>
    <property type="match status" value="1"/>
</dbReference>
<evidence type="ECO:0000256" key="1">
    <source>
        <dbReference type="ARBA" id="ARBA00022737"/>
    </source>
</evidence>
<feature type="repeat" description="ANK" evidence="3">
    <location>
        <begin position="127"/>
        <end position="159"/>
    </location>
</feature>
<evidence type="ECO:0000313" key="5">
    <source>
        <dbReference type="EMBL" id="TWI60418.1"/>
    </source>
</evidence>
<accession>A0A562QUA7</accession>
<dbReference type="PROSITE" id="PS50088">
    <property type="entry name" value="ANK_REPEAT"/>
    <property type="match status" value="3"/>
</dbReference>
<dbReference type="PANTHER" id="PTHR24198">
    <property type="entry name" value="ANKYRIN REPEAT AND PROTEIN KINASE DOMAIN-CONTAINING PROTEIN"/>
    <property type="match status" value="1"/>
</dbReference>
<dbReference type="SMART" id="SM00248">
    <property type="entry name" value="ANK"/>
    <property type="match status" value="3"/>
</dbReference>
<feature type="repeat" description="ANK" evidence="3">
    <location>
        <begin position="94"/>
        <end position="122"/>
    </location>
</feature>
<dbReference type="OrthoDB" id="671583at2"/>
<dbReference type="Gene3D" id="1.25.40.20">
    <property type="entry name" value="Ankyrin repeat-containing domain"/>
    <property type="match status" value="1"/>
</dbReference>
<gene>
    <name evidence="5" type="ORF">IP91_05113</name>
</gene>
<dbReference type="AlphaFoldDB" id="A0A562QUA7"/>